<organism evidence="6 7">
    <name type="scientific">Carex littledalei</name>
    <dbReference type="NCBI Taxonomy" id="544730"/>
    <lineage>
        <taxon>Eukaryota</taxon>
        <taxon>Viridiplantae</taxon>
        <taxon>Streptophyta</taxon>
        <taxon>Embryophyta</taxon>
        <taxon>Tracheophyta</taxon>
        <taxon>Spermatophyta</taxon>
        <taxon>Magnoliopsida</taxon>
        <taxon>Liliopsida</taxon>
        <taxon>Poales</taxon>
        <taxon>Cyperaceae</taxon>
        <taxon>Cyperoideae</taxon>
        <taxon>Cariceae</taxon>
        <taxon>Carex</taxon>
        <taxon>Carex subgen. Euthyceras</taxon>
    </lineage>
</organism>
<comment type="caution">
    <text evidence="6">The sequence shown here is derived from an EMBL/GenBank/DDBJ whole genome shotgun (WGS) entry which is preliminary data.</text>
</comment>
<keyword evidence="4" id="KW-0539">Nucleus</keyword>
<name>A0A833QRT1_9POAL</name>
<evidence type="ECO:0000256" key="2">
    <source>
        <dbReference type="ARBA" id="ARBA00009514"/>
    </source>
</evidence>
<evidence type="ECO:0000256" key="3">
    <source>
        <dbReference type="ARBA" id="ARBA00023108"/>
    </source>
</evidence>
<evidence type="ECO:0000313" key="6">
    <source>
        <dbReference type="EMBL" id="KAF3332120.1"/>
    </source>
</evidence>
<dbReference type="AlphaFoldDB" id="A0A833QRT1"/>
<keyword evidence="3" id="KW-0090">Biological rhythms</keyword>
<feature type="domain" description="Protein EARLY FLOWERING 4" evidence="5">
    <location>
        <begin position="16"/>
        <end position="94"/>
    </location>
</feature>
<gene>
    <name evidence="6" type="ORF">FCM35_KLT03526</name>
</gene>
<dbReference type="InterPro" id="IPR040462">
    <property type="entry name" value="EARLY_FLOWERING_4"/>
</dbReference>
<keyword evidence="7" id="KW-1185">Reference proteome</keyword>
<dbReference type="GO" id="GO:0048511">
    <property type="term" value="P:rhythmic process"/>
    <property type="evidence" value="ECO:0007669"/>
    <property type="project" value="UniProtKB-KW"/>
</dbReference>
<sequence>MEQENNSGSLSAEVETNKEVAQSLEKCFVQVQGILDQNRLLINEIDQNHRSQEPDNLTRNVVLIRELNTNISRVVDLYADLSLNFTQSVPRSQGSKVCQKRGHDEEH</sequence>
<dbReference type="PANTHER" id="PTHR33469:SF16">
    <property type="entry name" value="PROTEIN ELF4-LIKE 4"/>
    <property type="match status" value="1"/>
</dbReference>
<dbReference type="OrthoDB" id="690644at2759"/>
<evidence type="ECO:0000259" key="5">
    <source>
        <dbReference type="Pfam" id="PF07011"/>
    </source>
</evidence>
<protein>
    <submittedName>
        <fullName evidence="6">Protein ELF4-LIKE 4-like protein</fullName>
    </submittedName>
</protein>
<accession>A0A833QRT1</accession>
<dbReference type="InterPro" id="IPR009741">
    <property type="entry name" value="EARLY_FLOWERING_4_dom"/>
</dbReference>
<reference evidence="6" key="1">
    <citation type="submission" date="2020-01" db="EMBL/GenBank/DDBJ databases">
        <title>Genome sequence of Kobresia littledalei, the first chromosome-level genome in the family Cyperaceae.</title>
        <authorList>
            <person name="Qu G."/>
        </authorList>
    </citation>
    <scope>NUCLEOTIDE SEQUENCE</scope>
    <source>
        <strain evidence="6">C.B.Clarke</strain>
        <tissue evidence="6">Leaf</tissue>
    </source>
</reference>
<dbReference type="GO" id="GO:0005634">
    <property type="term" value="C:nucleus"/>
    <property type="evidence" value="ECO:0007669"/>
    <property type="project" value="UniProtKB-SubCell"/>
</dbReference>
<proteinExistence type="inferred from homology"/>
<dbReference type="GO" id="GO:0042753">
    <property type="term" value="P:positive regulation of circadian rhythm"/>
    <property type="evidence" value="ECO:0007669"/>
    <property type="project" value="InterPro"/>
</dbReference>
<dbReference type="PANTHER" id="PTHR33469">
    <property type="entry name" value="PROTEIN ELF4-LIKE 4"/>
    <property type="match status" value="1"/>
</dbReference>
<evidence type="ECO:0000256" key="1">
    <source>
        <dbReference type="ARBA" id="ARBA00004123"/>
    </source>
</evidence>
<dbReference type="Proteomes" id="UP000623129">
    <property type="component" value="Unassembled WGS sequence"/>
</dbReference>
<dbReference type="GO" id="GO:0009649">
    <property type="term" value="P:entrainment of circadian clock"/>
    <property type="evidence" value="ECO:0007669"/>
    <property type="project" value="TreeGrafter"/>
</dbReference>
<comment type="similarity">
    <text evidence="2">Belongs to the EARLY FLOWERING 4 family.</text>
</comment>
<evidence type="ECO:0000256" key="4">
    <source>
        <dbReference type="ARBA" id="ARBA00023242"/>
    </source>
</evidence>
<comment type="subcellular location">
    <subcellularLocation>
        <location evidence="1">Nucleus</location>
    </subcellularLocation>
</comment>
<dbReference type="Pfam" id="PF07011">
    <property type="entry name" value="Elf4"/>
    <property type="match status" value="1"/>
</dbReference>
<dbReference type="EMBL" id="SWLB01000012">
    <property type="protein sequence ID" value="KAF3332120.1"/>
    <property type="molecule type" value="Genomic_DNA"/>
</dbReference>
<evidence type="ECO:0000313" key="7">
    <source>
        <dbReference type="Proteomes" id="UP000623129"/>
    </source>
</evidence>